<dbReference type="Gene3D" id="1.25.40.10">
    <property type="entry name" value="Tetratricopeptide repeat domain"/>
    <property type="match status" value="1"/>
</dbReference>
<sequence>MGVNLRRLRGKIAAAALVKGAAFQLSRVPGGPRLVSRGAAALGPTIAGGAAAAGSYRTLLAQLLRDVLPDTGSAMVYDSIAGLIPGTQKPQADIAALEREAREGGSAGAYVALAAAYRKPYVGRFEEALGAYERALALNPHDLRAVEGILNTAARTTYDWPRIWKAVTVLRPSAGLFSSDTEWQRLGGLFAAEPPRESVQRAVDLLQEHREQLPGLHQLLLEVLSVRLQFLGRFRAGAELRAAMAENRIRELSGIPLESPLWLRHLLGAYAHLGRTDDAARKAARPLLTSADPRTRQQLEKLRADVALLSGDAAPLQEQIVARAQTLPLPGEARMRELVRGQRVAVVGPADTGDQLGDLIDRYDVVVRTRYQPEFVAEHAARLGTRTDIAYYSGRDLHSMLDDVSDAARAGKLHLAVARPFSGPLLNEGLSEDERGWLRFARTEFGLYFRGASLAAQRIIYDLLQFAPAEIALFNMDFFSGANAYAANYGNRGSAFGPYEPLNDVVAVHDLLTEFRLTKTFATTGLLTAHGAAAEVLSLSDDEYLTRLETRSPLRASD</sequence>
<reference evidence="3" key="1">
    <citation type="submission" date="2023-07" db="EMBL/GenBank/DDBJ databases">
        <title>Description of three actinobacteria isolated from air of manufacturing shop in a pharmaceutical factory.</title>
        <authorList>
            <person name="Zhang D.-F."/>
        </authorList>
    </citation>
    <scope>NUCLEOTIDE SEQUENCE [LARGE SCALE GENOMIC DNA]</scope>
    <source>
        <strain evidence="3">CCTCC AB 207010</strain>
    </source>
</reference>
<dbReference type="EMBL" id="JAVKGT010000002">
    <property type="protein sequence ID" value="MDR5710761.1"/>
    <property type="molecule type" value="Genomic_DNA"/>
</dbReference>
<dbReference type="InterPro" id="IPR019734">
    <property type="entry name" value="TPR_rpt"/>
</dbReference>
<organism evidence="2 3">
    <name type="scientific">Nesterenkonia flava</name>
    <dbReference type="NCBI Taxonomy" id="469799"/>
    <lineage>
        <taxon>Bacteria</taxon>
        <taxon>Bacillati</taxon>
        <taxon>Actinomycetota</taxon>
        <taxon>Actinomycetes</taxon>
        <taxon>Micrococcales</taxon>
        <taxon>Micrococcaceae</taxon>
        <taxon>Nesterenkonia</taxon>
    </lineage>
</organism>
<dbReference type="InterPro" id="IPR011990">
    <property type="entry name" value="TPR-like_helical_dom_sf"/>
</dbReference>
<dbReference type="Proteomes" id="UP001260872">
    <property type="component" value="Unassembled WGS sequence"/>
</dbReference>
<evidence type="ECO:0000313" key="2">
    <source>
        <dbReference type="EMBL" id="MDR5710761.1"/>
    </source>
</evidence>
<proteinExistence type="predicted"/>
<dbReference type="RefSeq" id="WP_310536152.1">
    <property type="nucleotide sequence ID" value="NZ_BAAAOC010000015.1"/>
</dbReference>
<protein>
    <submittedName>
        <fullName evidence="2">Tetratricopeptide repeat protein</fullName>
    </submittedName>
</protein>
<comment type="caution">
    <text evidence="2">The sequence shown here is derived from an EMBL/GenBank/DDBJ whole genome shotgun (WGS) entry which is preliminary data.</text>
</comment>
<name>A0ABU1FQ37_9MICC</name>
<dbReference type="PROSITE" id="PS50005">
    <property type="entry name" value="TPR"/>
    <property type="match status" value="1"/>
</dbReference>
<keyword evidence="1" id="KW-0802">TPR repeat</keyword>
<keyword evidence="3" id="KW-1185">Reference proteome</keyword>
<feature type="repeat" description="TPR" evidence="1">
    <location>
        <begin position="109"/>
        <end position="142"/>
    </location>
</feature>
<evidence type="ECO:0000256" key="1">
    <source>
        <dbReference type="PROSITE-ProRule" id="PRU00339"/>
    </source>
</evidence>
<gene>
    <name evidence="2" type="ORF">RH857_01215</name>
</gene>
<evidence type="ECO:0000313" key="3">
    <source>
        <dbReference type="Proteomes" id="UP001260872"/>
    </source>
</evidence>
<accession>A0ABU1FQ37</accession>